<reference evidence="15" key="1">
    <citation type="submission" date="2016-05" db="EMBL/GenBank/DDBJ databases">
        <authorList>
            <person name="Naeem Raeece"/>
        </authorList>
    </citation>
    <scope>NUCLEOTIDE SEQUENCE [LARGE SCALE GENOMIC DNA]</scope>
</reference>
<evidence type="ECO:0000256" key="7">
    <source>
        <dbReference type="ARBA" id="ARBA00022741"/>
    </source>
</evidence>
<protein>
    <recommendedName>
        <fullName evidence="3">phenylalanine--tRNA ligase</fullName>
        <ecNumber evidence="3">6.1.1.20</ecNumber>
    </recommendedName>
</protein>
<dbReference type="GO" id="GO:0000049">
    <property type="term" value="F:tRNA binding"/>
    <property type="evidence" value="ECO:0007669"/>
    <property type="project" value="InterPro"/>
</dbReference>
<dbReference type="Gene3D" id="1.10.10.2320">
    <property type="match status" value="1"/>
</dbReference>
<evidence type="ECO:0000256" key="5">
    <source>
        <dbReference type="ARBA" id="ARBA00022598"/>
    </source>
</evidence>
<evidence type="ECO:0000256" key="4">
    <source>
        <dbReference type="ARBA" id="ARBA00022490"/>
    </source>
</evidence>
<dbReference type="Gene3D" id="1.10.10.2330">
    <property type="match status" value="1"/>
</dbReference>
<feature type="transmembrane region" description="Helical" evidence="12">
    <location>
        <begin position="1068"/>
        <end position="1094"/>
    </location>
</feature>
<evidence type="ECO:0000256" key="1">
    <source>
        <dbReference type="ARBA" id="ARBA00004496"/>
    </source>
</evidence>
<feature type="domain" description="Aminoacyl-transfer RNA synthetases class-II family profile" evidence="13">
    <location>
        <begin position="415"/>
        <end position="504"/>
    </location>
</feature>
<comment type="subcellular location">
    <subcellularLocation>
        <location evidence="1">Cytoplasm</location>
    </subcellularLocation>
</comment>
<feature type="transmembrane region" description="Helical" evidence="12">
    <location>
        <begin position="967"/>
        <end position="985"/>
    </location>
</feature>
<dbReference type="InterPro" id="IPR002319">
    <property type="entry name" value="Phenylalanyl-tRNA_Synthase"/>
</dbReference>
<keyword evidence="11" id="KW-0030">Aminoacyl-tRNA synthetase</keyword>
<keyword evidence="8" id="KW-0067">ATP-binding</keyword>
<dbReference type="GO" id="GO:0005829">
    <property type="term" value="C:cytosol"/>
    <property type="evidence" value="ECO:0007669"/>
    <property type="project" value="TreeGrafter"/>
</dbReference>
<keyword evidence="7" id="KW-0547">Nucleotide-binding</keyword>
<comment type="similarity">
    <text evidence="2">Belongs to the class-II aminoacyl-tRNA synthetase family. Phe-tRNA synthetase alpha subunit type 2 subfamily.</text>
</comment>
<keyword evidence="5 14" id="KW-0436">Ligase</keyword>
<evidence type="ECO:0000256" key="11">
    <source>
        <dbReference type="ARBA" id="ARBA00023146"/>
    </source>
</evidence>
<keyword evidence="12" id="KW-1133">Transmembrane helix</keyword>
<organism evidence="14 15">
    <name type="scientific">Plasmodium ovale curtisi</name>
    <dbReference type="NCBI Taxonomy" id="864141"/>
    <lineage>
        <taxon>Eukaryota</taxon>
        <taxon>Sar</taxon>
        <taxon>Alveolata</taxon>
        <taxon>Apicomplexa</taxon>
        <taxon>Aconoidasida</taxon>
        <taxon>Haemosporida</taxon>
        <taxon>Plasmodiidae</taxon>
        <taxon>Plasmodium</taxon>
        <taxon>Plasmodium (Plasmodium)</taxon>
    </lineage>
</organism>
<keyword evidence="12" id="KW-0812">Transmembrane</keyword>
<dbReference type="GO" id="GO:0009328">
    <property type="term" value="C:phenylalanine-tRNA ligase complex"/>
    <property type="evidence" value="ECO:0007669"/>
    <property type="project" value="TreeGrafter"/>
</dbReference>
<dbReference type="InterPro" id="IPR004529">
    <property type="entry name" value="Phe-tRNA-synth_IIc_asu"/>
</dbReference>
<dbReference type="InterPro" id="IPR045864">
    <property type="entry name" value="aa-tRNA-synth_II/BPL/LPL"/>
</dbReference>
<feature type="transmembrane region" description="Helical" evidence="12">
    <location>
        <begin position="840"/>
        <end position="861"/>
    </location>
</feature>
<evidence type="ECO:0000256" key="2">
    <source>
        <dbReference type="ARBA" id="ARBA00006703"/>
    </source>
</evidence>
<dbReference type="GO" id="GO:0005524">
    <property type="term" value="F:ATP binding"/>
    <property type="evidence" value="ECO:0007669"/>
    <property type="project" value="UniProtKB-KW"/>
</dbReference>
<feature type="transmembrane region" description="Helical" evidence="12">
    <location>
        <begin position="1306"/>
        <end position="1328"/>
    </location>
</feature>
<name>A0A1A8VK39_PLAOA</name>
<keyword evidence="9" id="KW-0460">Magnesium</keyword>
<dbReference type="GO" id="GO:0004826">
    <property type="term" value="F:phenylalanine-tRNA ligase activity"/>
    <property type="evidence" value="ECO:0007669"/>
    <property type="project" value="UniProtKB-EC"/>
</dbReference>
<dbReference type="Gene3D" id="3.30.930.10">
    <property type="entry name" value="Bira Bifunctional Protein, Domain 2"/>
    <property type="match status" value="1"/>
</dbReference>
<feature type="transmembrane region" description="Helical" evidence="12">
    <location>
        <begin position="1026"/>
        <end position="1048"/>
    </location>
</feature>
<dbReference type="GO" id="GO:0006432">
    <property type="term" value="P:phenylalanyl-tRNA aminoacylation"/>
    <property type="evidence" value="ECO:0007669"/>
    <property type="project" value="InterPro"/>
</dbReference>
<feature type="transmembrane region" description="Helical" evidence="12">
    <location>
        <begin position="943"/>
        <end position="961"/>
    </location>
</feature>
<dbReference type="SUPFAM" id="SSF55681">
    <property type="entry name" value="Class II aaRS and biotin synthetases"/>
    <property type="match status" value="1"/>
</dbReference>
<accession>A0A1A8VK39</accession>
<feature type="transmembrane region" description="Helical" evidence="12">
    <location>
        <begin position="633"/>
        <end position="652"/>
    </location>
</feature>
<keyword evidence="12" id="KW-0472">Membrane</keyword>
<dbReference type="GO" id="GO:0046872">
    <property type="term" value="F:metal ion binding"/>
    <property type="evidence" value="ECO:0007669"/>
    <property type="project" value="UniProtKB-KW"/>
</dbReference>
<dbReference type="NCBIfam" id="TIGR00468">
    <property type="entry name" value="pheS"/>
    <property type="match status" value="1"/>
</dbReference>
<dbReference type="EMBL" id="FLQV01000044">
    <property type="protein sequence ID" value="SBS80633.1"/>
    <property type="molecule type" value="Genomic_DNA"/>
</dbReference>
<proteinExistence type="inferred from homology"/>
<dbReference type="EC" id="6.1.1.20" evidence="3"/>
<evidence type="ECO:0000313" key="15">
    <source>
        <dbReference type="Proteomes" id="UP000078546"/>
    </source>
</evidence>
<feature type="transmembrane region" description="Helical" evidence="12">
    <location>
        <begin position="913"/>
        <end position="931"/>
    </location>
</feature>
<dbReference type="PANTHER" id="PTHR11538:SF40">
    <property type="entry name" value="PHENYLALANINE--TRNA LIGASE ALPHA SUBUNIT"/>
    <property type="match status" value="1"/>
</dbReference>
<dbReference type="Proteomes" id="UP000078546">
    <property type="component" value="Unassembled WGS sequence"/>
</dbReference>
<evidence type="ECO:0000256" key="8">
    <source>
        <dbReference type="ARBA" id="ARBA00022840"/>
    </source>
</evidence>
<dbReference type="NCBIfam" id="NF003210">
    <property type="entry name" value="PRK04172.1"/>
    <property type="match status" value="1"/>
</dbReference>
<evidence type="ECO:0000256" key="10">
    <source>
        <dbReference type="ARBA" id="ARBA00022917"/>
    </source>
</evidence>
<feature type="transmembrane region" description="Helical" evidence="12">
    <location>
        <begin position="803"/>
        <end position="828"/>
    </location>
</feature>
<dbReference type="InterPro" id="IPR006195">
    <property type="entry name" value="aa-tRNA-synth_II"/>
</dbReference>
<dbReference type="Gene3D" id="3.30.1370.240">
    <property type="match status" value="1"/>
</dbReference>
<dbReference type="PANTHER" id="PTHR11538">
    <property type="entry name" value="PHENYLALANYL-TRNA SYNTHETASE"/>
    <property type="match status" value="1"/>
</dbReference>
<dbReference type="PROSITE" id="PS50862">
    <property type="entry name" value="AA_TRNA_LIGASE_II"/>
    <property type="match status" value="1"/>
</dbReference>
<evidence type="ECO:0000313" key="14">
    <source>
        <dbReference type="EMBL" id="SBS80633.1"/>
    </source>
</evidence>
<keyword evidence="10" id="KW-0648">Protein biosynthesis</keyword>
<evidence type="ECO:0000256" key="3">
    <source>
        <dbReference type="ARBA" id="ARBA00012814"/>
    </source>
</evidence>
<sequence length="1351" mass="157303">MNCNNGMHGNGGAEEELYSFLSLLDDEFKLCGTNDKGGSEEKREYIAYYANLKEDKGIDVMVNECTTSLHLSKKYNIEHSKVIGMIKKLETLYYVINHVKSFNTYHLTEEGMKYIRDGSPEYVVLKLVLEKKKSTMEEVKNLLGKKGEIGLNTNLKNKHIQLSKSDKSLSSHLSLHNLEDKTKKCLEIVNTYGQEEENLWKVMKNIHNGDNNEVNILIQDLKKRKLLEVKKNSYSYVVKTSKFKKDIKKQITDLNYLLLRNDEYAKYDIKKYNFFSSGKKMNKGNIHLLTRQMRAFKDIFISLGFEEMDTQNYVESSFWCFDALYIPQQHPSRDLQDTFFIKEPEMCADNFIDSDYIANIEKVHTYGDYGSFGWNYKWKLEESKKNVLRTHTTANSCRTLFKLAKEYNKKGCIIPKKYFSIDRVFRNENLDSTHLAEFHQIEGLIIDKNLGLSQLISTLSAFYKYIGIHKLKFKPTFNPYTEPSMEIYGYHEENKKWLEVGNSGVFRPEMLRSMGFEKDVSVIAWGQNISFFKKIRKKTIFRENVSILEKGKGVDQAETISTPNLLNQEEYAILAYVHRNAKSDELEQYYHLQTLTHKKFIMKNFEMINIVLTFLITITEVKKKVFLSSNYTYKWLVLTLLCNMLIVIWLYYDKRNNIRKGQLKWKSNFLFDTSTFALGGYYKKERLPNSPKGKNMNMIINLKKMQKKGVKERWSDPCVHMNSRLHIRTFAPFPFLGVAKLTLALINEFALSSVWLRYARVRIPAYVAFHVEINYLLFAHYGPGRLPQLSRHVETGTSYLLRVFSFLESVMISVVGTLALNCSLYSLIYDYLNGKIIPGILFIFFSKTVISLVLYGMCCTYCLQSKVRINEKLFVSSLIFFAYSIYNLVWGKHDSAGTNGLQVIMRVILWEKNSTLIISWFAITVFYLFYINNLKRDNKRLPYFRKHYHFLLFLNVCLSFVSRKVELLTFTLTALFLFFILVEIVRKVCEYVFVSSNVVNTFITRVMCKKWICFIRFTDDRDRQGLVVTHIYLLAGVYIPIIIDVLFNNKNYVQTKGVFSYFFREANFNLYSSSLNAICIGDSFAAIGGLLFPIPKMKHTNNKSIAGSQSDEFLCFFYGTSNMGAYVELALELLKIFAEEVDLGSAEKTMAYIKAPSDITILEYKYSRNNERRKINFLKRLFIHCSFFTIGNNCNKLNSNDVIQVLSNVYSGIVAVLYSFELISFLYEYTYDYLFTNLYKSLFCESLGDMSDSSNANTINILNILNTRQNDIENQVRCKLFSFIGLLLLPMYGMRKFRYYDTKSKMIIFPFFSIAGMYLGSFVGNLVTGRFGDYKRTKFLGTLPANTFLKE</sequence>
<evidence type="ECO:0000256" key="12">
    <source>
        <dbReference type="SAM" id="Phobius"/>
    </source>
</evidence>
<keyword evidence="6" id="KW-0479">Metal-binding</keyword>
<dbReference type="CDD" id="cd00496">
    <property type="entry name" value="PheRS_alpha_core"/>
    <property type="match status" value="1"/>
</dbReference>
<keyword evidence="4" id="KW-0963">Cytoplasm</keyword>
<evidence type="ECO:0000259" key="13">
    <source>
        <dbReference type="PROSITE" id="PS50862"/>
    </source>
</evidence>
<evidence type="ECO:0000256" key="6">
    <source>
        <dbReference type="ARBA" id="ARBA00022723"/>
    </source>
</evidence>
<feature type="transmembrane region" description="Helical" evidence="12">
    <location>
        <begin position="873"/>
        <end position="893"/>
    </location>
</feature>
<dbReference type="Pfam" id="PF01409">
    <property type="entry name" value="tRNA-synt_2d"/>
    <property type="match status" value="1"/>
</dbReference>
<evidence type="ECO:0000256" key="9">
    <source>
        <dbReference type="ARBA" id="ARBA00022842"/>
    </source>
</evidence>
<gene>
    <name evidence="14" type="ORF">POVCU1_002010</name>
</gene>